<feature type="compositionally biased region" description="Polar residues" evidence="1">
    <location>
        <begin position="83"/>
        <end position="92"/>
    </location>
</feature>
<protein>
    <submittedName>
        <fullName evidence="2">Uncharacterized protein</fullName>
    </submittedName>
</protein>
<sequence length="114" mass="12847">MTTTWEADAKWAGLDGSLEIRDRCDPPVFEVKGRVLETNCGGFFSYCSDYDVPPERRGGLDCSSKGNHAENRVGENRDARRLFQQTRPQSQKRNFHLPHRTMTVPSGTELGSSE</sequence>
<reference evidence="2 3" key="1">
    <citation type="submission" date="2019-03" db="EMBL/GenBank/DDBJ databases">
        <title>First draft genome of Liparis tanakae, snailfish: a comprehensive survey of snailfish specific genes.</title>
        <authorList>
            <person name="Kim W."/>
            <person name="Song I."/>
            <person name="Jeong J.-H."/>
            <person name="Kim D."/>
            <person name="Kim S."/>
            <person name="Ryu S."/>
            <person name="Song J.Y."/>
            <person name="Lee S.K."/>
        </authorList>
    </citation>
    <scope>NUCLEOTIDE SEQUENCE [LARGE SCALE GENOMIC DNA]</scope>
    <source>
        <tissue evidence="2">Muscle</tissue>
    </source>
</reference>
<keyword evidence="3" id="KW-1185">Reference proteome</keyword>
<feature type="compositionally biased region" description="Basic and acidic residues" evidence="1">
    <location>
        <begin position="67"/>
        <end position="81"/>
    </location>
</feature>
<name>A0A4Z2F0J2_9TELE</name>
<dbReference type="AlphaFoldDB" id="A0A4Z2F0J2"/>
<evidence type="ECO:0000313" key="3">
    <source>
        <dbReference type="Proteomes" id="UP000314294"/>
    </source>
</evidence>
<evidence type="ECO:0000313" key="2">
    <source>
        <dbReference type="EMBL" id="TNN34655.1"/>
    </source>
</evidence>
<evidence type="ECO:0000256" key="1">
    <source>
        <dbReference type="SAM" id="MobiDB-lite"/>
    </source>
</evidence>
<proteinExistence type="predicted"/>
<organism evidence="2 3">
    <name type="scientific">Liparis tanakae</name>
    <name type="common">Tanaka's snailfish</name>
    <dbReference type="NCBI Taxonomy" id="230148"/>
    <lineage>
        <taxon>Eukaryota</taxon>
        <taxon>Metazoa</taxon>
        <taxon>Chordata</taxon>
        <taxon>Craniata</taxon>
        <taxon>Vertebrata</taxon>
        <taxon>Euteleostomi</taxon>
        <taxon>Actinopterygii</taxon>
        <taxon>Neopterygii</taxon>
        <taxon>Teleostei</taxon>
        <taxon>Neoteleostei</taxon>
        <taxon>Acanthomorphata</taxon>
        <taxon>Eupercaria</taxon>
        <taxon>Perciformes</taxon>
        <taxon>Cottioidei</taxon>
        <taxon>Cottales</taxon>
        <taxon>Liparidae</taxon>
        <taxon>Liparis</taxon>
    </lineage>
</organism>
<feature type="region of interest" description="Disordered" evidence="1">
    <location>
        <begin position="60"/>
        <end position="114"/>
    </location>
</feature>
<accession>A0A4Z2F0J2</accession>
<feature type="compositionally biased region" description="Polar residues" evidence="1">
    <location>
        <begin position="103"/>
        <end position="114"/>
    </location>
</feature>
<dbReference type="EMBL" id="SRLO01001917">
    <property type="protein sequence ID" value="TNN34655.1"/>
    <property type="molecule type" value="Genomic_DNA"/>
</dbReference>
<comment type="caution">
    <text evidence="2">The sequence shown here is derived from an EMBL/GenBank/DDBJ whole genome shotgun (WGS) entry which is preliminary data.</text>
</comment>
<dbReference type="Proteomes" id="UP000314294">
    <property type="component" value="Unassembled WGS sequence"/>
</dbReference>
<gene>
    <name evidence="2" type="ORF">EYF80_055184</name>
</gene>